<dbReference type="InterPro" id="IPR037185">
    <property type="entry name" value="EmrE-like"/>
</dbReference>
<feature type="transmembrane region" description="Helical" evidence="5">
    <location>
        <begin position="104"/>
        <end position="137"/>
    </location>
</feature>
<feature type="transmembrane region" description="Helical" evidence="5">
    <location>
        <begin position="272"/>
        <end position="288"/>
    </location>
</feature>
<feature type="transmembrane region" description="Helical" evidence="5">
    <location>
        <begin position="241"/>
        <end position="260"/>
    </location>
</feature>
<name>A0A133UA47_9EURY</name>
<dbReference type="Proteomes" id="UP000070163">
    <property type="component" value="Unassembled WGS sequence"/>
</dbReference>
<comment type="caution">
    <text evidence="7">The sequence shown here is derived from an EMBL/GenBank/DDBJ whole genome shotgun (WGS) entry which is preliminary data.</text>
</comment>
<evidence type="ECO:0000259" key="6">
    <source>
        <dbReference type="Pfam" id="PF00892"/>
    </source>
</evidence>
<evidence type="ECO:0000313" key="8">
    <source>
        <dbReference type="Proteomes" id="UP000070163"/>
    </source>
</evidence>
<reference evidence="7 8" key="1">
    <citation type="journal article" date="2016" name="Sci. Rep.">
        <title>Metabolic traits of an uncultured archaeal lineage -MSBL1- from brine pools of the Red Sea.</title>
        <authorList>
            <person name="Mwirichia R."/>
            <person name="Alam I."/>
            <person name="Rashid M."/>
            <person name="Vinu M."/>
            <person name="Ba-Alawi W."/>
            <person name="Anthony Kamau A."/>
            <person name="Kamanda Ngugi D."/>
            <person name="Goker M."/>
            <person name="Klenk H.P."/>
            <person name="Bajic V."/>
            <person name="Stingl U."/>
        </authorList>
    </citation>
    <scope>NUCLEOTIDE SEQUENCE [LARGE SCALE GENOMIC DNA]</scope>
    <source>
        <strain evidence="7">SCGC-AAA259A05</strain>
    </source>
</reference>
<feature type="transmembrane region" description="Helical" evidence="5">
    <location>
        <begin position="180"/>
        <end position="201"/>
    </location>
</feature>
<comment type="subcellular location">
    <subcellularLocation>
        <location evidence="1">Membrane</location>
        <topology evidence="1">Multi-pass membrane protein</topology>
    </subcellularLocation>
</comment>
<gene>
    <name evidence="7" type="ORF">AKJ57_02620</name>
</gene>
<keyword evidence="4 5" id="KW-0472">Membrane</keyword>
<dbReference type="PANTHER" id="PTHR32322:SF2">
    <property type="entry name" value="EAMA DOMAIN-CONTAINING PROTEIN"/>
    <property type="match status" value="1"/>
</dbReference>
<dbReference type="SUPFAM" id="SSF103481">
    <property type="entry name" value="Multidrug resistance efflux transporter EmrE"/>
    <property type="match status" value="2"/>
</dbReference>
<evidence type="ECO:0000313" key="7">
    <source>
        <dbReference type="EMBL" id="KXA91060.1"/>
    </source>
</evidence>
<dbReference type="AlphaFoldDB" id="A0A133UA47"/>
<evidence type="ECO:0000256" key="2">
    <source>
        <dbReference type="ARBA" id="ARBA00022692"/>
    </source>
</evidence>
<protein>
    <recommendedName>
        <fullName evidence="6">EamA domain-containing protein</fullName>
    </recommendedName>
</protein>
<feature type="transmembrane region" description="Helical" evidence="5">
    <location>
        <begin position="33"/>
        <end position="52"/>
    </location>
</feature>
<evidence type="ECO:0000256" key="5">
    <source>
        <dbReference type="SAM" id="Phobius"/>
    </source>
</evidence>
<evidence type="ECO:0000256" key="4">
    <source>
        <dbReference type="ARBA" id="ARBA00023136"/>
    </source>
</evidence>
<dbReference type="EMBL" id="LHXJ01000023">
    <property type="protein sequence ID" value="KXA91060.1"/>
    <property type="molecule type" value="Genomic_DNA"/>
</dbReference>
<dbReference type="InterPro" id="IPR050638">
    <property type="entry name" value="AA-Vitamin_Transporters"/>
</dbReference>
<dbReference type="PANTHER" id="PTHR32322">
    <property type="entry name" value="INNER MEMBRANE TRANSPORTER"/>
    <property type="match status" value="1"/>
</dbReference>
<evidence type="ECO:0000256" key="3">
    <source>
        <dbReference type="ARBA" id="ARBA00022989"/>
    </source>
</evidence>
<keyword evidence="2 5" id="KW-0812">Transmembrane</keyword>
<feature type="transmembrane region" description="Helical" evidence="5">
    <location>
        <begin position="64"/>
        <end position="84"/>
    </location>
</feature>
<evidence type="ECO:0000256" key="1">
    <source>
        <dbReference type="ARBA" id="ARBA00004141"/>
    </source>
</evidence>
<accession>A0A133UA47</accession>
<sequence>MKTLVIGLGFGAIMCWSLNSLMIDKGLKNMDVYAFNAIRTMPATALIILFMILTGRQLFVRLDFFIMAFITGVSSYFLALGLFVHGLGRGFTHKVWPVGNSAPLWATISAILFLGEKATLYVLVATSLVISGIYLLSQREFNDDTGSEEGGVLLAFLAALIWGLLIVPNKYCLNQGMSPFSFLYIMIIAGMVSNVSFLVIRGRLGELTRSKNGITWGIISGIVALFLGGLSWQIALSIEEASRLVLMLGAESPIVLLLSVTFLKERPSKKSLLGIVMVFLGVFLVTWLG</sequence>
<keyword evidence="3 5" id="KW-1133">Transmembrane helix</keyword>
<dbReference type="Pfam" id="PF00892">
    <property type="entry name" value="EamA"/>
    <property type="match status" value="2"/>
</dbReference>
<feature type="transmembrane region" description="Helical" evidence="5">
    <location>
        <begin position="213"/>
        <end position="235"/>
    </location>
</feature>
<organism evidence="7 8">
    <name type="scientific">candidate division MSBL1 archaeon SCGC-AAA259A05</name>
    <dbReference type="NCBI Taxonomy" id="1698259"/>
    <lineage>
        <taxon>Archaea</taxon>
        <taxon>Methanobacteriati</taxon>
        <taxon>Methanobacteriota</taxon>
        <taxon>candidate division MSBL1</taxon>
    </lineage>
</organism>
<dbReference type="InterPro" id="IPR000620">
    <property type="entry name" value="EamA_dom"/>
</dbReference>
<feature type="transmembrane region" description="Helical" evidence="5">
    <location>
        <begin position="149"/>
        <end position="168"/>
    </location>
</feature>
<feature type="domain" description="EamA" evidence="6">
    <location>
        <begin position="151"/>
        <end position="286"/>
    </location>
</feature>
<feature type="domain" description="EamA" evidence="6">
    <location>
        <begin position="6"/>
        <end position="137"/>
    </location>
</feature>
<keyword evidence="8" id="KW-1185">Reference proteome</keyword>
<proteinExistence type="predicted"/>
<dbReference type="GO" id="GO:0016020">
    <property type="term" value="C:membrane"/>
    <property type="evidence" value="ECO:0007669"/>
    <property type="project" value="UniProtKB-SubCell"/>
</dbReference>